<organism evidence="3 4">
    <name type="scientific">Petrolisthes cinctipes</name>
    <name type="common">Flat porcelain crab</name>
    <dbReference type="NCBI Taxonomy" id="88211"/>
    <lineage>
        <taxon>Eukaryota</taxon>
        <taxon>Metazoa</taxon>
        <taxon>Ecdysozoa</taxon>
        <taxon>Arthropoda</taxon>
        <taxon>Crustacea</taxon>
        <taxon>Multicrustacea</taxon>
        <taxon>Malacostraca</taxon>
        <taxon>Eumalacostraca</taxon>
        <taxon>Eucarida</taxon>
        <taxon>Decapoda</taxon>
        <taxon>Pleocyemata</taxon>
        <taxon>Anomura</taxon>
        <taxon>Galatheoidea</taxon>
        <taxon>Porcellanidae</taxon>
        <taxon>Petrolisthes</taxon>
    </lineage>
</organism>
<feature type="non-terminal residue" evidence="3">
    <location>
        <position position="1"/>
    </location>
</feature>
<dbReference type="Proteomes" id="UP001286313">
    <property type="component" value="Unassembled WGS sequence"/>
</dbReference>
<gene>
    <name evidence="3" type="ORF">Pcinc_007586</name>
</gene>
<feature type="signal peptide" evidence="2">
    <location>
        <begin position="1"/>
        <end position="21"/>
    </location>
</feature>
<proteinExistence type="predicted"/>
<evidence type="ECO:0000313" key="4">
    <source>
        <dbReference type="Proteomes" id="UP001286313"/>
    </source>
</evidence>
<feature type="chain" id="PRO_5042126265" description="Tachykinin" evidence="2">
    <location>
        <begin position="22"/>
        <end position="228"/>
    </location>
</feature>
<accession>A0AAE1KYE5</accession>
<feature type="region of interest" description="Disordered" evidence="1">
    <location>
        <begin position="24"/>
        <end position="55"/>
    </location>
</feature>
<keyword evidence="2" id="KW-0732">Signal</keyword>
<sequence>MMKVGAWAVLAVCVCVGVVAAAEGGQEQEGPRERRAPSGFLGMRGKKDAGLSEGPQEALDDLSYYDAPAPLPYSLPLREVNTQPLPSVLLTPLPYSLPLRGKKAPSGFLGMRGKKSSTGEEMMVGASDDSDLDYLLKRAPSGFLGMRGKKTPSGFLGMRGKKATLGGYTQEDPEYYLPIWQALSAGQQDKRAPSGFLGMRGKKWGEEGDDDFSLYHKRAPSGFLGMRG</sequence>
<evidence type="ECO:0008006" key="5">
    <source>
        <dbReference type="Google" id="ProtNLM"/>
    </source>
</evidence>
<evidence type="ECO:0000313" key="3">
    <source>
        <dbReference type="EMBL" id="KAK3888352.1"/>
    </source>
</evidence>
<evidence type="ECO:0000256" key="1">
    <source>
        <dbReference type="SAM" id="MobiDB-lite"/>
    </source>
</evidence>
<evidence type="ECO:0000256" key="2">
    <source>
        <dbReference type="SAM" id="SignalP"/>
    </source>
</evidence>
<protein>
    <recommendedName>
        <fullName evidence="5">Tachykinin</fullName>
    </recommendedName>
</protein>
<keyword evidence="4" id="KW-1185">Reference proteome</keyword>
<dbReference type="EMBL" id="JAWQEG010000558">
    <property type="protein sequence ID" value="KAK3888352.1"/>
    <property type="molecule type" value="Genomic_DNA"/>
</dbReference>
<reference evidence="3" key="1">
    <citation type="submission" date="2023-10" db="EMBL/GenBank/DDBJ databases">
        <title>Genome assemblies of two species of porcelain crab, Petrolisthes cinctipes and Petrolisthes manimaculis (Anomura: Porcellanidae).</title>
        <authorList>
            <person name="Angst P."/>
        </authorList>
    </citation>
    <scope>NUCLEOTIDE SEQUENCE</scope>
    <source>
        <strain evidence="3">PB745_01</strain>
        <tissue evidence="3">Gill</tissue>
    </source>
</reference>
<name>A0AAE1KYE5_PETCI</name>
<comment type="caution">
    <text evidence="3">The sequence shown here is derived from an EMBL/GenBank/DDBJ whole genome shotgun (WGS) entry which is preliminary data.</text>
</comment>
<dbReference type="AlphaFoldDB" id="A0AAE1KYE5"/>